<dbReference type="OrthoDB" id="982794at2"/>
<dbReference type="RefSeq" id="WP_106566813.1">
    <property type="nucleotide sequence ID" value="NZ_JAUVYL010000004.1"/>
</dbReference>
<organism evidence="1 2">
    <name type="scientific">Cecembia rubra</name>
    <dbReference type="NCBI Taxonomy" id="1485585"/>
    <lineage>
        <taxon>Bacteria</taxon>
        <taxon>Pseudomonadati</taxon>
        <taxon>Bacteroidota</taxon>
        <taxon>Cytophagia</taxon>
        <taxon>Cytophagales</taxon>
        <taxon>Cyclobacteriaceae</taxon>
        <taxon>Cecembia</taxon>
    </lineage>
</organism>
<reference evidence="1 2" key="1">
    <citation type="submission" date="2018-03" db="EMBL/GenBank/DDBJ databases">
        <title>Genomic Encyclopedia of Archaeal and Bacterial Type Strains, Phase II (KMG-II): from individual species to whole genera.</title>
        <authorList>
            <person name="Goeker M."/>
        </authorList>
    </citation>
    <scope>NUCLEOTIDE SEQUENCE [LARGE SCALE GENOMIC DNA]</scope>
    <source>
        <strain evidence="1 2">DSM 28057</strain>
    </source>
</reference>
<comment type="caution">
    <text evidence="1">The sequence shown here is derived from an EMBL/GenBank/DDBJ whole genome shotgun (WGS) entry which is preliminary data.</text>
</comment>
<gene>
    <name evidence="1" type="ORF">CLV48_103288</name>
</gene>
<dbReference type="EMBL" id="PYGF01000003">
    <property type="protein sequence ID" value="PSL05773.1"/>
    <property type="molecule type" value="Genomic_DNA"/>
</dbReference>
<dbReference type="AlphaFoldDB" id="A0A2P8E8G7"/>
<proteinExistence type="predicted"/>
<accession>A0A2P8E8G7</accession>
<protein>
    <submittedName>
        <fullName evidence="1">Uncharacterized protein</fullName>
    </submittedName>
</protein>
<evidence type="ECO:0000313" key="1">
    <source>
        <dbReference type="EMBL" id="PSL05773.1"/>
    </source>
</evidence>
<sequence>MLPILQQTAEVLKKDFNLPEIHENFTEERLIEILSPIIKQMLDRDFERLLHICYRIDLGEQLLKKILHESAPDQMSFDLAKALIKRQIQKIEIRNRYRNE</sequence>
<name>A0A2P8E8G7_9BACT</name>
<evidence type="ECO:0000313" key="2">
    <source>
        <dbReference type="Proteomes" id="UP000240708"/>
    </source>
</evidence>
<keyword evidence="2" id="KW-1185">Reference proteome</keyword>
<dbReference type="Proteomes" id="UP000240708">
    <property type="component" value="Unassembled WGS sequence"/>
</dbReference>